<evidence type="ECO:0000313" key="3">
    <source>
        <dbReference type="Proteomes" id="UP000503483"/>
    </source>
</evidence>
<keyword evidence="3" id="KW-1185">Reference proteome</keyword>
<organism evidence="2 3">
    <name type="scientific">Arcobacter acticola</name>
    <dbReference type="NCBI Taxonomy" id="1849015"/>
    <lineage>
        <taxon>Bacteria</taxon>
        <taxon>Pseudomonadati</taxon>
        <taxon>Campylobacterota</taxon>
        <taxon>Epsilonproteobacteria</taxon>
        <taxon>Campylobacterales</taxon>
        <taxon>Arcobacteraceae</taxon>
        <taxon>Arcobacter</taxon>
    </lineage>
</organism>
<proteinExistence type="predicted"/>
<protein>
    <submittedName>
        <fullName evidence="2">Uncharacterized protein</fullName>
    </submittedName>
</protein>
<keyword evidence="1" id="KW-0732">Signal</keyword>
<dbReference type="Proteomes" id="UP000503483">
    <property type="component" value="Chromosome"/>
</dbReference>
<evidence type="ECO:0000313" key="2">
    <source>
        <dbReference type="EMBL" id="QKE28522.1"/>
    </source>
</evidence>
<gene>
    <name evidence="2" type="ORF">AACT_1349</name>
</gene>
<name>A0A6M8EEV1_9BACT</name>
<dbReference type="KEGG" id="paco:AACT_1349"/>
<evidence type="ECO:0000256" key="1">
    <source>
        <dbReference type="SAM" id="SignalP"/>
    </source>
</evidence>
<feature type="chain" id="PRO_5026869803" evidence="1">
    <location>
        <begin position="19"/>
        <end position="301"/>
    </location>
</feature>
<dbReference type="AlphaFoldDB" id="A0A6M8EEV1"/>
<dbReference type="EMBL" id="CP042652">
    <property type="protein sequence ID" value="QKE28522.1"/>
    <property type="molecule type" value="Genomic_DNA"/>
</dbReference>
<sequence length="301" mass="34628">MKKIVVLPFLTLSLFASGDYIPVSELSHSKKEEYNFVNKTNINKQNSQVETNNYKSVSQESDEVIEPLEEVEIKETKPNIIENIKEKKEIIPNTKTVNKTLIKEYKNENILKDEVKYSDNSFSKDFSVTPKISYMNVTTSVDKLNINNKSHEIIPEFSLTYKNEHTIKADYFNVNSEEFDTNWYRVAYLYKFLNANIGLAFNSTTLKGIAIEDGKDNEKFATLELHLKNSQNQLQVEYGGFYGKNSGNIKSAYEYYLSLGYKIFNNDNLIINAGYKNRTIEDDDGYIIEYKGPTLGISSTF</sequence>
<dbReference type="RefSeq" id="WP_172126097.1">
    <property type="nucleotide sequence ID" value="NZ_CP042652.1"/>
</dbReference>
<feature type="signal peptide" evidence="1">
    <location>
        <begin position="1"/>
        <end position="18"/>
    </location>
</feature>
<reference evidence="2 3" key="1">
    <citation type="submission" date="2019-08" db="EMBL/GenBank/DDBJ databases">
        <title>Complete genome sequence of Arcobacter acticola.</title>
        <authorList>
            <person name="Miller W."/>
        </authorList>
    </citation>
    <scope>NUCLEOTIDE SEQUENCE [LARGE SCALE GENOMIC DNA]</scope>
    <source>
        <strain evidence="2 3">KCTC 52212</strain>
    </source>
</reference>
<accession>A0A6M8EEV1</accession>